<dbReference type="GO" id="GO:0033754">
    <property type="term" value="F:indoleamine 2,3-dioxygenase activity"/>
    <property type="evidence" value="ECO:0007669"/>
    <property type="project" value="UniProtKB-EC"/>
</dbReference>
<dbReference type="Pfam" id="PF01231">
    <property type="entry name" value="IDO"/>
    <property type="match status" value="1"/>
</dbReference>
<dbReference type="GO" id="GO:0020037">
    <property type="term" value="F:heme binding"/>
    <property type="evidence" value="ECO:0007669"/>
    <property type="project" value="UniProtKB-UniRule"/>
</dbReference>
<dbReference type="SUPFAM" id="SSF140959">
    <property type="entry name" value="Indolic compounds 2,3-dioxygenase-like"/>
    <property type="match status" value="1"/>
</dbReference>
<comment type="similarity">
    <text evidence="1 5">Belongs to the indoleamine 2,3-dioxygenase family.</text>
</comment>
<keyword evidence="2 4" id="KW-0479">Metal-binding</keyword>
<dbReference type="GO" id="GO:0034354">
    <property type="term" value="P:'de novo' NAD+ biosynthetic process from L-tryptophan"/>
    <property type="evidence" value="ECO:0007669"/>
    <property type="project" value="TreeGrafter"/>
</dbReference>
<dbReference type="STRING" id="212602.A0A420I7Q4"/>
<dbReference type="GO" id="GO:0019441">
    <property type="term" value="P:L-tryptophan catabolic process to kynurenine"/>
    <property type="evidence" value="ECO:0007669"/>
    <property type="project" value="UniProtKB-UniRule"/>
</dbReference>
<evidence type="ECO:0000313" key="7">
    <source>
        <dbReference type="Proteomes" id="UP000286134"/>
    </source>
</evidence>
<evidence type="ECO:0000313" key="6">
    <source>
        <dbReference type="EMBL" id="RKF65676.1"/>
    </source>
</evidence>
<evidence type="ECO:0000256" key="1">
    <source>
        <dbReference type="ARBA" id="ARBA00007119"/>
    </source>
</evidence>
<evidence type="ECO:0000256" key="5">
    <source>
        <dbReference type="RuleBase" id="RU369119"/>
    </source>
</evidence>
<evidence type="ECO:0000256" key="3">
    <source>
        <dbReference type="ARBA" id="ARBA00023004"/>
    </source>
</evidence>
<dbReference type="PROSITE" id="PS00876">
    <property type="entry name" value="IDO_1"/>
    <property type="match status" value="1"/>
</dbReference>
<dbReference type="InterPro" id="IPR037217">
    <property type="entry name" value="Trp/Indoleamine_2_3_dOase-like"/>
</dbReference>
<dbReference type="EMBL" id="MCFK01000455">
    <property type="protein sequence ID" value="RKF65676.1"/>
    <property type="molecule type" value="Genomic_DNA"/>
</dbReference>
<keyword evidence="5" id="KW-0560">Oxidoreductase</keyword>
<feature type="binding site" description="proximal binding residue" evidence="4">
    <location>
        <position position="374"/>
    </location>
    <ligand>
        <name>heme b</name>
        <dbReference type="ChEBI" id="CHEBI:60344"/>
    </ligand>
    <ligandPart>
        <name>Fe</name>
        <dbReference type="ChEBI" id="CHEBI:18248"/>
    </ligandPart>
</feature>
<dbReference type="FunFam" id="1.20.58.480:FF:000004">
    <property type="entry name" value="Indoleamine 2,3-dioxygenase subfamily"/>
    <property type="match status" value="1"/>
</dbReference>
<gene>
    <name evidence="6" type="ORF">OnM2_004032</name>
</gene>
<dbReference type="PANTHER" id="PTHR28657">
    <property type="entry name" value="INDOLEAMINE 2,3-DIOXYGENASE"/>
    <property type="match status" value="1"/>
</dbReference>
<dbReference type="AlphaFoldDB" id="A0A420I7Q4"/>
<dbReference type="EC" id="1.13.11.52" evidence="5"/>
<dbReference type="InterPro" id="IPR000898">
    <property type="entry name" value="Indolamine_dOase"/>
</dbReference>
<dbReference type="Proteomes" id="UP000286134">
    <property type="component" value="Unassembled WGS sequence"/>
</dbReference>
<organism evidence="6 7">
    <name type="scientific">Erysiphe neolycopersici</name>
    <dbReference type="NCBI Taxonomy" id="212602"/>
    <lineage>
        <taxon>Eukaryota</taxon>
        <taxon>Fungi</taxon>
        <taxon>Dikarya</taxon>
        <taxon>Ascomycota</taxon>
        <taxon>Pezizomycotina</taxon>
        <taxon>Leotiomycetes</taxon>
        <taxon>Erysiphales</taxon>
        <taxon>Erysiphaceae</taxon>
        <taxon>Erysiphe</taxon>
    </lineage>
</organism>
<dbReference type="GO" id="GO:0005737">
    <property type="term" value="C:cytoplasm"/>
    <property type="evidence" value="ECO:0007669"/>
    <property type="project" value="TreeGrafter"/>
</dbReference>
<dbReference type="GO" id="GO:0046872">
    <property type="term" value="F:metal ion binding"/>
    <property type="evidence" value="ECO:0007669"/>
    <property type="project" value="UniProtKB-UniRule"/>
</dbReference>
<dbReference type="PANTHER" id="PTHR28657:SF5">
    <property type="entry name" value="INDOLEAMINE 2,3-DIOXYGENASE"/>
    <property type="match status" value="1"/>
</dbReference>
<dbReference type="OrthoDB" id="540174at2759"/>
<sequence>MEVNYNFQENLMDEVPNLEDYGLSQHGFLPSELPIQKLPDPYYNEWENVITNLQELILSKRLREIVNKLPVLSTAGLVLDSEWRRAYSILCFIAHSYIWGYDTPSERLPPSIAIPLLHVSAYLEVPPVATYSALCLWNFKQLFTGEDIGDPENLATLITFTGSTEESWFYLISVAIEARGASSIPLMLQAIETARLNDIEKVAESLRKFAGILVELGRLLEKMHDRCDPHVFYHRIRPFLAGSKNMQDAGLANGIIYEDGSGSEEFRQFAGGSNAQSSLIQFFDIVLGIEHFPTGERKSDLTSLTKGGGLLPPPSQNFILEMREYMPGPHRRFLEKVSKVANIRQFINANRTNEELTHAYDACLKALSDFRSVHIKIVSRYIILKSRELKSTLSLKRSETHCLKKDVSTPTSLLLESYSAEKDLKGTGGTALIPFLKQVRDETLHCSVNTCVKRVMNCNSSHNRCEFC</sequence>
<evidence type="ECO:0000256" key="2">
    <source>
        <dbReference type="ARBA" id="ARBA00022723"/>
    </source>
</evidence>
<comment type="catalytic activity">
    <reaction evidence="5">
        <text>L-tryptophan + O2 = N-formyl-L-kynurenine</text>
        <dbReference type="Rhea" id="RHEA:24536"/>
        <dbReference type="ChEBI" id="CHEBI:15379"/>
        <dbReference type="ChEBI" id="CHEBI:57912"/>
        <dbReference type="ChEBI" id="CHEBI:58629"/>
    </reaction>
</comment>
<name>A0A420I7Q4_9PEZI</name>
<reference evidence="6 7" key="1">
    <citation type="journal article" date="2018" name="BMC Genomics">
        <title>Comparative genome analyses reveal sequence features reflecting distinct modes of host-adaptation between dicot and monocot powdery mildew.</title>
        <authorList>
            <person name="Wu Y."/>
            <person name="Ma X."/>
            <person name="Pan Z."/>
            <person name="Kale S.D."/>
            <person name="Song Y."/>
            <person name="King H."/>
            <person name="Zhang Q."/>
            <person name="Presley C."/>
            <person name="Deng X."/>
            <person name="Wei C.I."/>
            <person name="Xiao S."/>
        </authorList>
    </citation>
    <scope>NUCLEOTIDE SEQUENCE [LARGE SCALE GENOMIC DNA]</scope>
    <source>
        <strain evidence="6">UMSG2</strain>
    </source>
</reference>
<dbReference type="Gene3D" id="1.20.58.480">
    <property type="match status" value="1"/>
</dbReference>
<proteinExistence type="inferred from homology"/>
<keyword evidence="4 5" id="KW-0349">Heme</keyword>
<keyword evidence="7" id="KW-1185">Reference proteome</keyword>
<accession>A0A420I7Q4</accession>
<evidence type="ECO:0000256" key="4">
    <source>
        <dbReference type="PIRSR" id="PIRSR600898-1"/>
    </source>
</evidence>
<keyword evidence="3 4" id="KW-0408">Iron</keyword>
<protein>
    <recommendedName>
        <fullName evidence="5">Indoleamine 2,3-dioxygenase</fullName>
        <ecNumber evidence="5">1.13.11.52</ecNumber>
    </recommendedName>
</protein>
<comment type="function">
    <text evidence="5">Produces N-formyl-kynurenine through the oxidation of tryptophan.</text>
</comment>
<comment type="caution">
    <text evidence="6">The sequence shown here is derived from an EMBL/GenBank/DDBJ whole genome shotgun (WGS) entry which is preliminary data.</text>
</comment>
<keyword evidence="5 6" id="KW-0223">Dioxygenase</keyword>